<feature type="binding site" evidence="4">
    <location>
        <position position="176"/>
    </location>
    <ligand>
        <name>GTP</name>
        <dbReference type="ChEBI" id="CHEBI:37565"/>
    </ligand>
</feature>
<evidence type="ECO:0000256" key="4">
    <source>
        <dbReference type="PIRSR" id="PIRSR006230-1"/>
    </source>
</evidence>
<dbReference type="PANTHER" id="PTHR45782:SF4">
    <property type="entry name" value="MITOCHONDRIAL RIBOSOME-ASSOCIATED GTPASE 1"/>
    <property type="match status" value="1"/>
</dbReference>
<organism evidence="6 7">
    <name type="scientific">Spiroplasma kunkelii CR2-3x</name>
    <dbReference type="NCBI Taxonomy" id="273035"/>
    <lineage>
        <taxon>Bacteria</taxon>
        <taxon>Bacillati</taxon>
        <taxon>Mycoplasmatota</taxon>
        <taxon>Mollicutes</taxon>
        <taxon>Entomoplasmatales</taxon>
        <taxon>Spiroplasmataceae</taxon>
        <taxon>Spiroplasma</taxon>
    </lineage>
</organism>
<evidence type="ECO:0000313" key="6">
    <source>
        <dbReference type="EMBL" id="ALA97215.1"/>
    </source>
</evidence>
<keyword evidence="1 3" id="KW-0547">Nucleotide-binding</keyword>
<comment type="function">
    <text evidence="3">Required for a late step of 50S ribosomal subunit assembly. Has GTPase activity.</text>
</comment>
<dbReference type="InterPro" id="IPR023179">
    <property type="entry name" value="GTP-bd_ortho_bundle_sf"/>
</dbReference>
<dbReference type="GO" id="GO:0003924">
    <property type="term" value="F:GTPase activity"/>
    <property type="evidence" value="ECO:0007669"/>
    <property type="project" value="TreeGrafter"/>
</dbReference>
<dbReference type="STRING" id="273035.SKUN_00295"/>
<dbReference type="AlphaFoldDB" id="A0A0K2JF55"/>
<accession>A0A0K2JF55</accession>
<feature type="binding site" evidence="4">
    <location>
        <begin position="60"/>
        <end position="63"/>
    </location>
    <ligand>
        <name>GTP</name>
        <dbReference type="ChEBI" id="CHEBI:37565"/>
    </ligand>
</feature>
<feature type="domain" description="CP-type G" evidence="5">
    <location>
        <begin position="16"/>
        <end position="180"/>
    </location>
</feature>
<dbReference type="CDD" id="cd01856">
    <property type="entry name" value="YlqF"/>
    <property type="match status" value="1"/>
</dbReference>
<comment type="similarity">
    <text evidence="3">Belongs to the TRAFAC class YlqF/YawG GTPase family. MTG1 subfamily.</text>
</comment>
<dbReference type="PATRIC" id="fig|273035.7.peg.343"/>
<feature type="binding site" evidence="4">
    <location>
        <begin position="132"/>
        <end position="137"/>
    </location>
    <ligand>
        <name>GTP</name>
        <dbReference type="ChEBI" id="CHEBI:37565"/>
    </ligand>
</feature>
<dbReference type="Proteomes" id="UP000062963">
    <property type="component" value="Chromosome"/>
</dbReference>
<keyword evidence="3" id="KW-0963">Cytoplasm</keyword>
<protein>
    <recommendedName>
        <fullName evidence="3">Ribosome biogenesis GTPase A</fullName>
    </recommendedName>
</protein>
<evidence type="ECO:0000313" key="7">
    <source>
        <dbReference type="Proteomes" id="UP000062963"/>
    </source>
</evidence>
<keyword evidence="2 3" id="KW-0342">GTP-binding</keyword>
<dbReference type="GO" id="GO:0005525">
    <property type="term" value="F:GTP binding"/>
    <property type="evidence" value="ECO:0007669"/>
    <property type="project" value="UniProtKB-KW"/>
</dbReference>
<reference evidence="6 7" key="1">
    <citation type="journal article" date="2015" name="Genome Announc.">
        <title>Complete Genome Sequence of Spiroplasma kunkelii Strain CR2-3x, Causal Agent of Corn Stunt Disease in Zea mays L.</title>
        <authorList>
            <person name="Davis R.E."/>
            <person name="Shao J."/>
            <person name="Dally E.L."/>
            <person name="Zhao Y."/>
            <person name="Gasparich G.E."/>
            <person name="Gaynor B.J."/>
            <person name="Athey J.C."/>
            <person name="Harrison N.A."/>
            <person name="Donofrio N."/>
        </authorList>
    </citation>
    <scope>NUCLEOTIDE SEQUENCE [LARGE SCALE GENOMIC DNA]</scope>
    <source>
        <strain evidence="6 7">CR2-3x</strain>
    </source>
</reference>
<dbReference type="RefSeq" id="WP_053390547.1">
    <property type="nucleotide sequence ID" value="NZ_CP010899.1"/>
</dbReference>
<name>A0A0K2JF55_SPIKU</name>
<dbReference type="PIRSF" id="PIRSF006230">
    <property type="entry name" value="MG442"/>
    <property type="match status" value="1"/>
</dbReference>
<dbReference type="PANTHER" id="PTHR45782">
    <property type="entry name" value="MITOCHONDRIAL RIBOSOME-ASSOCIATED GTPASE 1"/>
    <property type="match status" value="1"/>
</dbReference>
<dbReference type="FunFam" id="3.40.50.300:FF:000590">
    <property type="entry name" value="Ribosome biogenesis GTPase A"/>
    <property type="match status" value="1"/>
</dbReference>
<evidence type="ECO:0000256" key="2">
    <source>
        <dbReference type="ARBA" id="ARBA00023134"/>
    </source>
</evidence>
<dbReference type="SUPFAM" id="SSF52540">
    <property type="entry name" value="P-loop containing nucleoside triphosphate hydrolases"/>
    <property type="match status" value="1"/>
</dbReference>
<dbReference type="Gene3D" id="3.40.50.300">
    <property type="entry name" value="P-loop containing nucleotide triphosphate hydrolases"/>
    <property type="match status" value="1"/>
</dbReference>
<dbReference type="EMBL" id="CP010899">
    <property type="protein sequence ID" value="ALA97215.1"/>
    <property type="molecule type" value="Genomic_DNA"/>
</dbReference>
<gene>
    <name evidence="6" type="ORF">SKUN_00295</name>
</gene>
<dbReference type="GO" id="GO:0006412">
    <property type="term" value="P:translation"/>
    <property type="evidence" value="ECO:0007669"/>
    <property type="project" value="TreeGrafter"/>
</dbReference>
<dbReference type="InterPro" id="IPR019991">
    <property type="entry name" value="GTP-bd_ribosome_bgen"/>
</dbReference>
<dbReference type="GO" id="GO:0005737">
    <property type="term" value="C:cytoplasm"/>
    <property type="evidence" value="ECO:0007669"/>
    <property type="project" value="UniProtKB-SubCell"/>
</dbReference>
<evidence type="ECO:0000259" key="5">
    <source>
        <dbReference type="PROSITE" id="PS51721"/>
    </source>
</evidence>
<comment type="subcellular location">
    <subcellularLocation>
        <location evidence="3">Cytoplasm</location>
    </subcellularLocation>
</comment>
<evidence type="ECO:0000256" key="3">
    <source>
        <dbReference type="PIRNR" id="PIRNR006230"/>
    </source>
</evidence>
<dbReference type="OrthoDB" id="9779790at2"/>
<evidence type="ECO:0000256" key="1">
    <source>
        <dbReference type="ARBA" id="ARBA00022741"/>
    </source>
</evidence>
<dbReference type="InterPro" id="IPR016478">
    <property type="entry name" value="GTPase_MTG1"/>
</dbReference>
<dbReference type="KEGG" id="skn:SKUN_00295"/>
<dbReference type="InterPro" id="IPR027417">
    <property type="entry name" value="P-loop_NTPase"/>
</dbReference>
<keyword evidence="7" id="KW-1185">Reference proteome</keyword>
<dbReference type="Pfam" id="PF01926">
    <property type="entry name" value="MMR_HSR1"/>
    <property type="match status" value="1"/>
</dbReference>
<proteinExistence type="inferred from homology"/>
<dbReference type="Gene3D" id="1.10.1580.10">
    <property type="match status" value="1"/>
</dbReference>
<dbReference type="InterPro" id="IPR030378">
    <property type="entry name" value="G_CP_dom"/>
</dbReference>
<sequence>MTTNIHWFPGHMAKAIKQIDEQSKLIDLIIEIVDSRIPFSSSNPLVDNLRGLKPKLIILNKKDLADPVAIKAWFKYYQSQQIAVLPLDSKHGNITKLIIEKIYFVLAGKIERNQNRGIKSPKLKVMVIGIPNVGKSTFINALIKRNSTRVGNKPGVTKGQQWLKLNHQIDLVDTPGILWPKINDPQVAINLAFIRSIKEDILPKEEICLAAIKWMHKYYFSLLVKQYHLLPSDNFDVTDEQKLFELLLVMQKNRFHKVDEDNVNNIVTDFLNNLWNNKFGLMSFEFPPGKRTINYE</sequence>
<dbReference type="PROSITE" id="PS51721">
    <property type="entry name" value="G_CP"/>
    <property type="match status" value="1"/>
</dbReference>
<dbReference type="NCBIfam" id="TIGR03596">
    <property type="entry name" value="GTPase_YlqF"/>
    <property type="match status" value="1"/>
</dbReference>
<dbReference type="InterPro" id="IPR006073">
    <property type="entry name" value="GTP-bd"/>
</dbReference>